<accession>A0A4Q2KWE7</accession>
<evidence type="ECO:0000313" key="3">
    <source>
        <dbReference type="Proteomes" id="UP000293865"/>
    </source>
</evidence>
<evidence type="ECO:0008006" key="4">
    <source>
        <dbReference type="Google" id="ProtNLM"/>
    </source>
</evidence>
<gene>
    <name evidence="2" type="ORF">ESP51_10910</name>
</gene>
<dbReference type="Proteomes" id="UP000293865">
    <property type="component" value="Unassembled WGS sequence"/>
</dbReference>
<evidence type="ECO:0000313" key="2">
    <source>
        <dbReference type="EMBL" id="RXZ69928.1"/>
    </source>
</evidence>
<dbReference type="Gene3D" id="2.50.20.20">
    <property type="match status" value="1"/>
</dbReference>
<evidence type="ECO:0000256" key="1">
    <source>
        <dbReference type="SAM" id="SignalP"/>
    </source>
</evidence>
<proteinExistence type="predicted"/>
<sequence length="252" mass="25120">MRHPAVAVLVAFGVLPLAACSGASADPPPAAGVDLKAFDAAATPGNGLWLLSGAAVADEVVAAAHAAGSVHYTGTFTELTLGTPDTEPAPGRTLAVDFTGRPGEAIARISAGDVAFEAVLVDGRTYVRGNAAYAAHTGLVEVEQGFVCSIGEETFLAEWAPLLRPANLVAALLESSESLTVTPPAGEEPTVSVTVGASDGPVGSMAVQRSGPPLPVTFTAGDGTGDGNFAFTAWGEPVDVSAPIDPAVDCAS</sequence>
<feature type="signal peptide" evidence="1">
    <location>
        <begin position="1"/>
        <end position="25"/>
    </location>
</feature>
<dbReference type="EMBL" id="SDPN01000018">
    <property type="protein sequence ID" value="RXZ69928.1"/>
    <property type="molecule type" value="Genomic_DNA"/>
</dbReference>
<organism evidence="2 3">
    <name type="scientific">Agromyces albus</name>
    <dbReference type="NCBI Taxonomy" id="205332"/>
    <lineage>
        <taxon>Bacteria</taxon>
        <taxon>Bacillati</taxon>
        <taxon>Actinomycetota</taxon>
        <taxon>Actinomycetes</taxon>
        <taxon>Micrococcales</taxon>
        <taxon>Microbacteriaceae</taxon>
        <taxon>Agromyces</taxon>
    </lineage>
</organism>
<dbReference type="AlphaFoldDB" id="A0A4Q2KWE7"/>
<keyword evidence="3" id="KW-1185">Reference proteome</keyword>
<comment type="caution">
    <text evidence="2">The sequence shown here is derived from an EMBL/GenBank/DDBJ whole genome shotgun (WGS) entry which is preliminary data.</text>
</comment>
<protein>
    <recommendedName>
        <fullName evidence="4">LppX_LprAFG lipoprotein</fullName>
    </recommendedName>
</protein>
<name>A0A4Q2KWE7_9MICO</name>
<reference evidence="2 3" key="1">
    <citation type="submission" date="2019-01" db="EMBL/GenBank/DDBJ databases">
        <title>Agromyces.</title>
        <authorList>
            <person name="Li J."/>
        </authorList>
    </citation>
    <scope>NUCLEOTIDE SEQUENCE [LARGE SCALE GENOMIC DNA]</scope>
    <source>
        <strain evidence="2 3">DSM 15934</strain>
    </source>
</reference>
<dbReference type="RefSeq" id="WP_129520935.1">
    <property type="nucleotide sequence ID" value="NZ_SDPN01000018.1"/>
</dbReference>
<feature type="chain" id="PRO_5020702688" description="LppX_LprAFG lipoprotein" evidence="1">
    <location>
        <begin position="26"/>
        <end position="252"/>
    </location>
</feature>
<keyword evidence="1" id="KW-0732">Signal</keyword>
<dbReference type="OrthoDB" id="5112276at2"/>